<feature type="transmembrane region" description="Helical" evidence="6">
    <location>
        <begin position="20"/>
        <end position="47"/>
    </location>
</feature>
<reference evidence="10 11" key="1">
    <citation type="submission" date="2017-09" db="EMBL/GenBank/DDBJ databases">
        <title>Bacterial strain isolated from the female urinary microbiota.</title>
        <authorList>
            <person name="Thomas-White K."/>
            <person name="Kumar N."/>
            <person name="Forster S."/>
            <person name="Putonti C."/>
            <person name="Lawley T."/>
            <person name="Wolfe A.J."/>
        </authorList>
    </citation>
    <scope>NUCLEOTIDE SEQUENCE [LARGE SCALE GENOMIC DNA]</scope>
    <source>
        <strain evidence="10 11">UMB0852</strain>
    </source>
</reference>
<dbReference type="Pfam" id="PF13567">
    <property type="entry name" value="DUF4131"/>
    <property type="match status" value="1"/>
</dbReference>
<feature type="domain" description="DUF4131" evidence="9">
    <location>
        <begin position="31"/>
        <end position="181"/>
    </location>
</feature>
<comment type="subcellular location">
    <subcellularLocation>
        <location evidence="1">Cell membrane</location>
        <topology evidence="1">Multi-pass membrane protein</topology>
    </subcellularLocation>
</comment>
<evidence type="ECO:0000256" key="5">
    <source>
        <dbReference type="ARBA" id="ARBA00023136"/>
    </source>
</evidence>
<dbReference type="Pfam" id="PF03772">
    <property type="entry name" value="Competence"/>
    <property type="match status" value="1"/>
</dbReference>
<feature type="transmembrane region" description="Helical" evidence="6">
    <location>
        <begin position="327"/>
        <end position="352"/>
    </location>
</feature>
<evidence type="ECO:0008006" key="12">
    <source>
        <dbReference type="Google" id="ProtNLM"/>
    </source>
</evidence>
<dbReference type="RefSeq" id="WP_102227548.1">
    <property type="nucleotide sequence ID" value="NZ_PNHE01000020.1"/>
</dbReference>
<dbReference type="InterPro" id="IPR052159">
    <property type="entry name" value="Competence_DNA_uptake"/>
</dbReference>
<dbReference type="CDD" id="cd07731">
    <property type="entry name" value="ComA-like_MBL-fold"/>
    <property type="match status" value="1"/>
</dbReference>
<protein>
    <recommendedName>
        <fullName evidence="12">DNA internalization-related competence protein ComEC/Rec2</fullName>
    </recommendedName>
</protein>
<keyword evidence="11" id="KW-1185">Reference proteome</keyword>
<dbReference type="InterPro" id="IPR025405">
    <property type="entry name" value="DUF4131"/>
</dbReference>
<dbReference type="InterPro" id="IPR004477">
    <property type="entry name" value="ComEC_N"/>
</dbReference>
<dbReference type="SUPFAM" id="SSF56281">
    <property type="entry name" value="Metallo-hydrolase/oxidoreductase"/>
    <property type="match status" value="1"/>
</dbReference>
<feature type="domain" description="ComEC/Rec2-related protein" evidence="8">
    <location>
        <begin position="219"/>
        <end position="477"/>
    </location>
</feature>
<dbReference type="PANTHER" id="PTHR30619">
    <property type="entry name" value="DNA INTERNALIZATION/COMPETENCE PROTEIN COMEC/REC2"/>
    <property type="match status" value="1"/>
</dbReference>
<dbReference type="InterPro" id="IPR035681">
    <property type="entry name" value="ComA-like_MBL"/>
</dbReference>
<evidence type="ECO:0000313" key="11">
    <source>
        <dbReference type="Proteomes" id="UP000235682"/>
    </source>
</evidence>
<evidence type="ECO:0000256" key="6">
    <source>
        <dbReference type="SAM" id="Phobius"/>
    </source>
</evidence>
<dbReference type="OrthoDB" id="9761531at2"/>
<evidence type="ECO:0000256" key="4">
    <source>
        <dbReference type="ARBA" id="ARBA00022989"/>
    </source>
</evidence>
<accession>A0A2N6SME0</accession>
<dbReference type="InterPro" id="IPR001279">
    <property type="entry name" value="Metallo-B-lactamas"/>
</dbReference>
<feature type="transmembrane region" description="Helical" evidence="6">
    <location>
        <begin position="59"/>
        <end position="76"/>
    </location>
</feature>
<keyword evidence="3 6" id="KW-0812">Transmembrane</keyword>
<dbReference type="GO" id="GO:0005886">
    <property type="term" value="C:plasma membrane"/>
    <property type="evidence" value="ECO:0007669"/>
    <property type="project" value="UniProtKB-SubCell"/>
</dbReference>
<dbReference type="AlphaFoldDB" id="A0A2N6SME0"/>
<keyword evidence="4 6" id="KW-1133">Transmembrane helix</keyword>
<dbReference type="PANTHER" id="PTHR30619:SF7">
    <property type="entry name" value="BETA-LACTAMASE DOMAIN PROTEIN"/>
    <property type="match status" value="1"/>
</dbReference>
<keyword evidence="5 6" id="KW-0472">Membrane</keyword>
<dbReference type="InterPro" id="IPR036866">
    <property type="entry name" value="RibonucZ/Hydroxyglut_hydro"/>
</dbReference>
<evidence type="ECO:0000256" key="3">
    <source>
        <dbReference type="ARBA" id="ARBA00022692"/>
    </source>
</evidence>
<evidence type="ECO:0000313" key="10">
    <source>
        <dbReference type="EMBL" id="PMC58233.1"/>
    </source>
</evidence>
<feature type="transmembrane region" description="Helical" evidence="6">
    <location>
        <begin position="391"/>
        <end position="410"/>
    </location>
</feature>
<dbReference type="EMBL" id="PNHE01000020">
    <property type="protein sequence ID" value="PMC58233.1"/>
    <property type="molecule type" value="Genomic_DNA"/>
</dbReference>
<feature type="transmembrane region" description="Helical" evidence="6">
    <location>
        <begin position="364"/>
        <end position="385"/>
    </location>
</feature>
<feature type="transmembrane region" description="Helical" evidence="6">
    <location>
        <begin position="422"/>
        <end position="444"/>
    </location>
</feature>
<evidence type="ECO:0000256" key="1">
    <source>
        <dbReference type="ARBA" id="ARBA00004651"/>
    </source>
</evidence>
<dbReference type="NCBIfam" id="TIGR00360">
    <property type="entry name" value="ComEC_N-term"/>
    <property type="match status" value="1"/>
</dbReference>
<feature type="transmembrane region" description="Helical" evidence="6">
    <location>
        <begin position="488"/>
        <end position="506"/>
    </location>
</feature>
<evidence type="ECO:0000256" key="2">
    <source>
        <dbReference type="ARBA" id="ARBA00022475"/>
    </source>
</evidence>
<evidence type="ECO:0000259" key="9">
    <source>
        <dbReference type="Pfam" id="PF13567"/>
    </source>
</evidence>
<dbReference type="Gene3D" id="3.60.15.10">
    <property type="entry name" value="Ribonuclease Z/Hydroxyacylglutathione hydrolase-like"/>
    <property type="match status" value="1"/>
</dbReference>
<evidence type="ECO:0000259" key="7">
    <source>
        <dbReference type="Pfam" id="PF00753"/>
    </source>
</evidence>
<evidence type="ECO:0000259" key="8">
    <source>
        <dbReference type="Pfam" id="PF03772"/>
    </source>
</evidence>
<comment type="caution">
    <text evidence="10">The sequence shown here is derived from an EMBL/GenBank/DDBJ whole genome shotgun (WGS) entry which is preliminary data.</text>
</comment>
<keyword evidence="2" id="KW-1003">Cell membrane</keyword>
<feature type="transmembrane region" description="Helical" evidence="6">
    <location>
        <begin position="275"/>
        <end position="307"/>
    </location>
</feature>
<feature type="domain" description="Metallo-beta-lactamase" evidence="7">
    <location>
        <begin position="518"/>
        <end position="604"/>
    </location>
</feature>
<dbReference type="Pfam" id="PF00753">
    <property type="entry name" value="Lactamase_B"/>
    <property type="match status" value="1"/>
</dbReference>
<proteinExistence type="predicted"/>
<gene>
    <name evidence="10" type="ORF">CJ205_05430</name>
</gene>
<name>A0A2N6SME0_9LACT</name>
<dbReference type="Proteomes" id="UP000235682">
    <property type="component" value="Unassembled WGS sequence"/>
</dbReference>
<sequence length="786" mass="92565">MKVNNIQSIFQPLMYHWTFLFIWLSWALYQWFHLSGVGLIILLTLTVRLWTLPIPFRKGWIILISIFLLLVGVDTYREKQIPSVLPSNIEGVLRTDPFDLVVDETDIKGVGLLYLPKEKPLKVRFYMTLDQKEPWLEDIHYVRVTGEITRPNKARNFYVFDYRNYLKTQRIYWQLDVEEQSFVSFNGSTKDHWDRLKVRLLRPLLQVEDNLWLGWMKKLLFNMNSTYYTQFQEDLSYLGIVHFFAISGFHIQYFSKYVRYLLLRMGVEIRRAEQLMVFIFVIYGWLIGWPIGAMRAIGGLIVSTFFSSKIIPLSKKDRLGLVGIGSLMLNIRMVSSLGFLLSFLMTYLILFYQQQLNKRIKPTPSWLSTIEMTAMCLFFSWPILLHHYFEWHPYQLILIILIAYIFEWVWMPLMVITCMSYYILPMNVLQWTTLMSHNLNYYWVLSLDWLRMYFKPLIIGRQGLLYYVGLFLIAGIWLYLLQYSRKKAYRFYLPCLCLWIFVLPHIRWSSQLTVLDVGQGDALLYQPAWSKEHWLIDTGGRLNWKALNEGGENEPKISLTHQQKVLVPALKALGAHRLTGVVVTHADIDHMGNLYQLDRHLPIERVFYSQHASQDDFFNQVLKTLDPKTQLITLNNSDQLSTSSFSLFQLEYGGNYMQMEDNDASLLAYFQMGPYGFLNMGDLSSDYERFLIEQYPHLNVTGLKLGHHGSQTSTSEAFLKHYQPLAAYISAGVNNRYNHPHQEVLTKLHHEKILYWSTIEHGAIRWRYSWIGGLKIDYALDETSTN</sequence>
<feature type="transmembrane region" description="Helical" evidence="6">
    <location>
        <begin position="464"/>
        <end position="481"/>
    </location>
</feature>
<dbReference type="STRING" id="84521.SAMN04487994_101115"/>
<organism evidence="10 11">
    <name type="scientific">Dolosicoccus paucivorans</name>
    <dbReference type="NCBI Taxonomy" id="84521"/>
    <lineage>
        <taxon>Bacteria</taxon>
        <taxon>Bacillati</taxon>
        <taxon>Bacillota</taxon>
        <taxon>Bacilli</taxon>
        <taxon>Lactobacillales</taxon>
        <taxon>Aerococcaceae</taxon>
        <taxon>Dolosicoccus</taxon>
    </lineage>
</organism>
<feature type="transmembrane region" description="Helical" evidence="6">
    <location>
        <begin position="235"/>
        <end position="254"/>
    </location>
</feature>